<protein>
    <recommendedName>
        <fullName evidence="6">Outer membrane protein assembly factor BamD</fullName>
    </recommendedName>
</protein>
<proteinExistence type="inferred from homology"/>
<dbReference type="CDD" id="cd15830">
    <property type="entry name" value="BamD"/>
    <property type="match status" value="1"/>
</dbReference>
<keyword evidence="1 6" id="KW-0732">Signal</keyword>
<evidence type="ECO:0000313" key="10">
    <source>
        <dbReference type="Proteomes" id="UP000009232"/>
    </source>
</evidence>
<evidence type="ECO:0000256" key="1">
    <source>
        <dbReference type="ARBA" id="ARBA00022729"/>
    </source>
</evidence>
<feature type="repeat" description="TPR" evidence="7">
    <location>
        <begin position="70"/>
        <end position="103"/>
    </location>
</feature>
<comment type="similarity">
    <text evidence="6">Belongs to the BamD family.</text>
</comment>
<feature type="domain" description="Outer membrane lipoprotein BamD-like" evidence="8">
    <location>
        <begin position="32"/>
        <end position="232"/>
    </location>
</feature>
<dbReference type="InterPro" id="IPR019734">
    <property type="entry name" value="TPR_rpt"/>
</dbReference>
<dbReference type="InterPro" id="IPR017689">
    <property type="entry name" value="BamD"/>
</dbReference>
<dbReference type="GO" id="GO:1990063">
    <property type="term" value="C:Bam protein complex"/>
    <property type="evidence" value="ECO:0007669"/>
    <property type="project" value="TreeGrafter"/>
</dbReference>
<dbReference type="STRING" id="717773.Thicy_0691"/>
<dbReference type="Pfam" id="PF13525">
    <property type="entry name" value="YfiO"/>
    <property type="match status" value="1"/>
</dbReference>
<keyword evidence="4 6" id="KW-0998">Cell outer membrane</keyword>
<gene>
    <name evidence="6" type="primary">bamD</name>
    <name evidence="9" type="ordered locus">Thicy_0691</name>
</gene>
<dbReference type="PROSITE" id="PS50005">
    <property type="entry name" value="TPR"/>
    <property type="match status" value="1"/>
</dbReference>
<evidence type="ECO:0000256" key="6">
    <source>
        <dbReference type="HAMAP-Rule" id="MF_00922"/>
    </source>
</evidence>
<dbReference type="GO" id="GO:0043165">
    <property type="term" value="P:Gram-negative-bacterium-type cell outer membrane assembly"/>
    <property type="evidence" value="ECO:0007669"/>
    <property type="project" value="UniProtKB-UniRule"/>
</dbReference>
<dbReference type="InterPro" id="IPR011990">
    <property type="entry name" value="TPR-like_helical_dom_sf"/>
</dbReference>
<dbReference type="PANTHER" id="PTHR37423:SF1">
    <property type="entry name" value="OUTER MEMBRANE PROTEIN ASSEMBLY FACTOR BAMD"/>
    <property type="match status" value="1"/>
</dbReference>
<evidence type="ECO:0000256" key="3">
    <source>
        <dbReference type="ARBA" id="ARBA00023139"/>
    </source>
</evidence>
<evidence type="ECO:0000313" key="9">
    <source>
        <dbReference type="EMBL" id="AEG31463.1"/>
    </source>
</evidence>
<comment type="subunit">
    <text evidence="6">Part of the Bam complex.</text>
</comment>
<dbReference type="PROSITE" id="PS51257">
    <property type="entry name" value="PROKAR_LIPOPROTEIN"/>
    <property type="match status" value="1"/>
</dbReference>
<name>F6DC77_THICA</name>
<dbReference type="Proteomes" id="UP000009232">
    <property type="component" value="Chromosome"/>
</dbReference>
<keyword evidence="7" id="KW-0802">TPR repeat</keyword>
<dbReference type="eggNOG" id="COG4105">
    <property type="taxonomic scope" value="Bacteria"/>
</dbReference>
<organism evidence="9 10">
    <name type="scientific">Thiomicrospira cyclica (strain DSM 14477 / JCM 11371 / ALM1)</name>
    <name type="common">Thioalkalimicrobium cyclicum</name>
    <dbReference type="NCBI Taxonomy" id="717773"/>
    <lineage>
        <taxon>Bacteria</taxon>
        <taxon>Pseudomonadati</taxon>
        <taxon>Pseudomonadota</taxon>
        <taxon>Gammaproteobacteria</taxon>
        <taxon>Thiotrichales</taxon>
        <taxon>Piscirickettsiaceae</taxon>
        <taxon>Thiomicrospira</taxon>
    </lineage>
</organism>
<dbReference type="Gene3D" id="1.25.40.10">
    <property type="entry name" value="Tetratricopeptide repeat domain"/>
    <property type="match status" value="1"/>
</dbReference>
<evidence type="ECO:0000256" key="4">
    <source>
        <dbReference type="ARBA" id="ARBA00023237"/>
    </source>
</evidence>
<dbReference type="SUPFAM" id="SSF48452">
    <property type="entry name" value="TPR-like"/>
    <property type="match status" value="1"/>
</dbReference>
<comment type="function">
    <text evidence="6">Part of the outer membrane protein assembly complex, which is involved in assembly and insertion of beta-barrel proteins into the outer membrane.</text>
</comment>
<evidence type="ECO:0000259" key="8">
    <source>
        <dbReference type="Pfam" id="PF13525"/>
    </source>
</evidence>
<evidence type="ECO:0000256" key="7">
    <source>
        <dbReference type="PROSITE-ProRule" id="PRU00339"/>
    </source>
</evidence>
<dbReference type="AlphaFoldDB" id="F6DC77"/>
<dbReference type="KEGG" id="tcy:Thicy_0691"/>
<dbReference type="HAMAP" id="MF_00922">
    <property type="entry name" value="OM_assembly_BamD"/>
    <property type="match status" value="1"/>
</dbReference>
<dbReference type="HOGENOM" id="CLU_065982_0_2_6"/>
<reference evidence="9 10" key="1">
    <citation type="submission" date="2011-05" db="EMBL/GenBank/DDBJ databases">
        <title>Complete sequence of Thioalkalimicrobium cyclicum ALM1.</title>
        <authorList>
            <consortium name="US DOE Joint Genome Institute"/>
            <person name="Lucas S."/>
            <person name="Han J."/>
            <person name="Lapidus A."/>
            <person name="Cheng J.-F."/>
            <person name="Goodwin L."/>
            <person name="Pitluck S."/>
            <person name="Peters L."/>
            <person name="Mikhailova N."/>
            <person name="Davenport K."/>
            <person name="Han C."/>
            <person name="Tapia R."/>
            <person name="Land M."/>
            <person name="Hauser L."/>
            <person name="Kyrpides N."/>
            <person name="Ivanova N."/>
            <person name="Pagani I."/>
            <person name="Kappler U."/>
            <person name="Woyke T."/>
        </authorList>
    </citation>
    <scope>NUCLEOTIDE SEQUENCE [LARGE SCALE GENOMIC DNA]</scope>
    <source>
        <strain evidence="10">DSM 14477 / JCM 11371 / ALM1</strain>
    </source>
</reference>
<evidence type="ECO:0000256" key="2">
    <source>
        <dbReference type="ARBA" id="ARBA00023136"/>
    </source>
</evidence>
<keyword evidence="5 6" id="KW-0449">Lipoprotein</keyword>
<comment type="subcellular location">
    <subcellularLocation>
        <location evidence="6">Cell outer membrane</location>
        <topology evidence="6">Lipid-anchor</topology>
    </subcellularLocation>
</comment>
<accession>F6DC77</accession>
<sequence>MLKTFRLVVILFGLVTITGCSNLIQKPESQWTVEEFYDRAKSEFDNGQWKSAIEFYEKLKANFPYGDYAEQAYLELAYAYYRYDEPLSAIRELDEFIRLYPRHPQLPYAYFLKALSADSINRSWLDRFITDPANRDIQSTQQALRAYQEVIQRFPNTDYAIAAQQRLVIITNRLARRDLQVAQFYYERQAYLAAATRAQRVIEEFPNSQSSRDALVMLRKAHQKMGLDETAVDIQQVIELNR</sequence>
<dbReference type="InterPro" id="IPR039565">
    <property type="entry name" value="BamD-like"/>
</dbReference>
<keyword evidence="3 6" id="KW-0564">Palmitate</keyword>
<dbReference type="RefSeq" id="WP_013835242.1">
    <property type="nucleotide sequence ID" value="NC_015581.1"/>
</dbReference>
<dbReference type="PANTHER" id="PTHR37423">
    <property type="entry name" value="SOLUBLE LYTIC MUREIN TRANSGLYCOSYLASE-RELATED"/>
    <property type="match status" value="1"/>
</dbReference>
<dbReference type="NCBIfam" id="TIGR03302">
    <property type="entry name" value="OM_YfiO"/>
    <property type="match status" value="1"/>
</dbReference>
<dbReference type="EMBL" id="CP002776">
    <property type="protein sequence ID" value="AEG31463.1"/>
    <property type="molecule type" value="Genomic_DNA"/>
</dbReference>
<dbReference type="OrthoDB" id="9779191at2"/>
<keyword evidence="2 6" id="KW-0472">Membrane</keyword>
<evidence type="ECO:0000256" key="5">
    <source>
        <dbReference type="ARBA" id="ARBA00023288"/>
    </source>
</evidence>
<keyword evidence="10" id="KW-1185">Reference proteome</keyword>
<dbReference type="GO" id="GO:0051205">
    <property type="term" value="P:protein insertion into membrane"/>
    <property type="evidence" value="ECO:0007669"/>
    <property type="project" value="UniProtKB-UniRule"/>
</dbReference>